<dbReference type="InterPro" id="IPR044880">
    <property type="entry name" value="NCX_ion-bd_dom_sf"/>
</dbReference>
<dbReference type="Proteomes" id="UP000051887">
    <property type="component" value="Unassembled WGS sequence"/>
</dbReference>
<name>A0A0P1FXM4_9RHOB</name>
<dbReference type="InterPro" id="IPR004481">
    <property type="entry name" value="K/Na/Ca-exchanger"/>
</dbReference>
<proteinExistence type="predicted"/>
<sequence>MTAALLVLLGLVGLVLGGEMLVRGSVSVAKGFGLSPMVIGLTLVGFGTSSPELVTSLQAALSGSSGIAVGNVVGSNIGNILLILGVAALMAPVAVDPRAFQRDGLVMIAATTACLIVVLNGEATRPIGALFFFSLCVYLAATLWYEMRHQGSPSGEVYEAEAEAVPGPDLALGPSLMIAVAGLVVTVLGARALVSGAVSIAEAAGLSEAVIGLTIVAIGTSMPELATAVIAVRKGEGDVALGNVLGSNIFNILGILGITAWVQPMQIPAEIMRLDIWVLVAASLVLMLFARTRWTVSRREGASFVLCYGIYLTVLLTMATGT</sequence>
<dbReference type="Gene3D" id="1.20.1420.30">
    <property type="entry name" value="NCX, central ion-binding region"/>
    <property type="match status" value="1"/>
</dbReference>
<dbReference type="PANTHER" id="PTHR10846">
    <property type="entry name" value="SODIUM/POTASSIUM/CALCIUM EXCHANGER"/>
    <property type="match status" value="1"/>
</dbReference>
<dbReference type="EMBL" id="CYSB01000029">
    <property type="protein sequence ID" value="CUH67326.1"/>
    <property type="molecule type" value="Genomic_DNA"/>
</dbReference>
<dbReference type="GO" id="GO:0008273">
    <property type="term" value="F:calcium, potassium:sodium antiporter activity"/>
    <property type="evidence" value="ECO:0007669"/>
    <property type="project" value="TreeGrafter"/>
</dbReference>
<dbReference type="NCBIfam" id="TIGR00367">
    <property type="entry name" value="calcium/sodium antiporter"/>
    <property type="match status" value="1"/>
</dbReference>
<feature type="transmembrane region" description="Helical" evidence="5">
    <location>
        <begin position="77"/>
        <end position="95"/>
    </location>
</feature>
<dbReference type="Gene3D" id="6.10.280.80">
    <property type="entry name" value="NCX, peripheral helical region"/>
    <property type="match status" value="1"/>
</dbReference>
<evidence type="ECO:0000313" key="8">
    <source>
        <dbReference type="EMBL" id="CUH73842.1"/>
    </source>
</evidence>
<reference evidence="7 9" key="2">
    <citation type="submission" date="2015-09" db="EMBL/GenBank/DDBJ databases">
        <authorList>
            <person name="Rodrigo-Torres L."/>
            <person name="Arahal D.R."/>
        </authorList>
    </citation>
    <scope>NUCLEOTIDE SEQUENCE [LARGE SCALE GENOMIC DNA]</scope>
    <source>
        <strain evidence="7 9">CECT 5118</strain>
    </source>
</reference>
<dbReference type="AlphaFoldDB" id="A0A0P1FXM4"/>
<feature type="transmembrane region" description="Helical" evidence="5">
    <location>
        <begin position="302"/>
        <end position="321"/>
    </location>
</feature>
<protein>
    <submittedName>
        <fullName evidence="8">Inner membrane protein YrbG</fullName>
    </submittedName>
</protein>
<feature type="transmembrane region" description="Helical" evidence="5">
    <location>
        <begin position="104"/>
        <end position="121"/>
    </location>
</feature>
<evidence type="ECO:0000256" key="4">
    <source>
        <dbReference type="ARBA" id="ARBA00023136"/>
    </source>
</evidence>
<dbReference type="GO" id="GO:0005886">
    <property type="term" value="C:plasma membrane"/>
    <property type="evidence" value="ECO:0007669"/>
    <property type="project" value="TreeGrafter"/>
</dbReference>
<dbReference type="Proteomes" id="UP000051086">
    <property type="component" value="Unassembled WGS sequence"/>
</dbReference>
<dbReference type="GO" id="GO:0006874">
    <property type="term" value="P:intracellular calcium ion homeostasis"/>
    <property type="evidence" value="ECO:0007669"/>
    <property type="project" value="TreeGrafter"/>
</dbReference>
<keyword evidence="3 5" id="KW-1133">Transmembrane helix</keyword>
<comment type="subcellular location">
    <subcellularLocation>
        <location evidence="1">Membrane</location>
        <topology evidence="1">Multi-pass membrane protein</topology>
    </subcellularLocation>
</comment>
<evidence type="ECO:0000313" key="10">
    <source>
        <dbReference type="Proteomes" id="UP000051887"/>
    </source>
</evidence>
<feature type="transmembrane region" description="Helical" evidence="5">
    <location>
        <begin position="127"/>
        <end position="145"/>
    </location>
</feature>
<dbReference type="RefSeq" id="WP_058244988.1">
    <property type="nucleotide sequence ID" value="NZ_CYSB01000029.1"/>
</dbReference>
<evidence type="ECO:0000256" key="3">
    <source>
        <dbReference type="ARBA" id="ARBA00022989"/>
    </source>
</evidence>
<dbReference type="PANTHER" id="PTHR10846:SF8">
    <property type="entry name" value="INNER MEMBRANE PROTEIN YRBG"/>
    <property type="match status" value="1"/>
</dbReference>
<gene>
    <name evidence="8" type="primary">yrbG_1</name>
    <name evidence="7" type="synonym">yrbG_2</name>
    <name evidence="7" type="ORF">TL5118_02144</name>
    <name evidence="8" type="ORF">TL5120_03659</name>
</gene>
<evidence type="ECO:0000313" key="9">
    <source>
        <dbReference type="Proteomes" id="UP000051086"/>
    </source>
</evidence>
<dbReference type="Pfam" id="PF01699">
    <property type="entry name" value="Na_Ca_ex"/>
    <property type="match status" value="2"/>
</dbReference>
<evidence type="ECO:0000256" key="2">
    <source>
        <dbReference type="ARBA" id="ARBA00022692"/>
    </source>
</evidence>
<evidence type="ECO:0000256" key="5">
    <source>
        <dbReference type="SAM" id="Phobius"/>
    </source>
</evidence>
<dbReference type="InterPro" id="IPR004837">
    <property type="entry name" value="NaCa_Exmemb"/>
</dbReference>
<feature type="domain" description="Sodium/calcium exchanger membrane region" evidence="6">
    <location>
        <begin position="3"/>
        <end position="143"/>
    </location>
</feature>
<keyword evidence="9" id="KW-1185">Reference proteome</keyword>
<dbReference type="GO" id="GO:0005262">
    <property type="term" value="F:calcium channel activity"/>
    <property type="evidence" value="ECO:0007669"/>
    <property type="project" value="TreeGrafter"/>
</dbReference>
<feature type="domain" description="Sodium/calcium exchanger membrane region" evidence="6">
    <location>
        <begin position="176"/>
        <end position="316"/>
    </location>
</feature>
<feature type="transmembrane region" description="Helical" evidence="5">
    <location>
        <begin position="274"/>
        <end position="290"/>
    </location>
</feature>
<dbReference type="OrthoDB" id="9794225at2"/>
<keyword evidence="2 5" id="KW-0812">Transmembrane</keyword>
<reference evidence="8 10" key="1">
    <citation type="submission" date="2015-09" db="EMBL/GenBank/DDBJ databases">
        <authorList>
            <consortium name="Swine Surveillance"/>
        </authorList>
    </citation>
    <scope>NUCLEOTIDE SEQUENCE [LARGE SCALE GENOMIC DNA]</scope>
    <source>
        <strain evidence="8 10">5120</strain>
    </source>
</reference>
<evidence type="ECO:0000313" key="7">
    <source>
        <dbReference type="EMBL" id="CUH67326.1"/>
    </source>
</evidence>
<organism evidence="8 10">
    <name type="scientific">Thalassovita autumnalis</name>
    <dbReference type="NCBI Taxonomy" id="2072972"/>
    <lineage>
        <taxon>Bacteria</taxon>
        <taxon>Pseudomonadati</taxon>
        <taxon>Pseudomonadota</taxon>
        <taxon>Alphaproteobacteria</taxon>
        <taxon>Rhodobacterales</taxon>
        <taxon>Roseobacteraceae</taxon>
        <taxon>Thalassovita</taxon>
    </lineage>
</organism>
<feature type="transmembrane region" description="Helical" evidence="5">
    <location>
        <begin position="210"/>
        <end position="232"/>
    </location>
</feature>
<evidence type="ECO:0000256" key="1">
    <source>
        <dbReference type="ARBA" id="ARBA00004141"/>
    </source>
</evidence>
<dbReference type="EMBL" id="CYSC01000043">
    <property type="protein sequence ID" value="CUH73842.1"/>
    <property type="molecule type" value="Genomic_DNA"/>
</dbReference>
<evidence type="ECO:0000259" key="6">
    <source>
        <dbReference type="Pfam" id="PF01699"/>
    </source>
</evidence>
<keyword evidence="4 5" id="KW-0472">Membrane</keyword>
<feature type="transmembrane region" description="Helical" evidence="5">
    <location>
        <begin position="239"/>
        <end position="262"/>
    </location>
</feature>
<accession>A0A0P1FXM4</accession>